<evidence type="ECO:0000256" key="6">
    <source>
        <dbReference type="ARBA" id="ARBA00022786"/>
    </source>
</evidence>
<dbReference type="GO" id="GO:0016567">
    <property type="term" value="P:protein ubiquitination"/>
    <property type="evidence" value="ECO:0007669"/>
    <property type="project" value="UniProtKB-UniPathway"/>
</dbReference>
<evidence type="ECO:0000256" key="1">
    <source>
        <dbReference type="ARBA" id="ARBA00000900"/>
    </source>
</evidence>
<evidence type="ECO:0000313" key="9">
    <source>
        <dbReference type="EMBL" id="PKA66133.1"/>
    </source>
</evidence>
<feature type="repeat" description="ARM" evidence="7">
    <location>
        <begin position="461"/>
        <end position="507"/>
    </location>
</feature>
<organism evidence="9 10">
    <name type="scientific">Apostasia shenzhenica</name>
    <dbReference type="NCBI Taxonomy" id="1088818"/>
    <lineage>
        <taxon>Eukaryota</taxon>
        <taxon>Viridiplantae</taxon>
        <taxon>Streptophyta</taxon>
        <taxon>Embryophyta</taxon>
        <taxon>Tracheophyta</taxon>
        <taxon>Spermatophyta</taxon>
        <taxon>Magnoliopsida</taxon>
        <taxon>Liliopsida</taxon>
        <taxon>Asparagales</taxon>
        <taxon>Orchidaceae</taxon>
        <taxon>Apostasioideae</taxon>
        <taxon>Apostasia</taxon>
    </lineage>
</organism>
<dbReference type="InterPro" id="IPR045210">
    <property type="entry name" value="RING-Ubox_PUB"/>
</dbReference>
<dbReference type="InterPro" id="IPR058678">
    <property type="entry name" value="ARM_PUB"/>
</dbReference>
<dbReference type="InterPro" id="IPR013083">
    <property type="entry name" value="Znf_RING/FYVE/PHD"/>
</dbReference>
<protein>
    <recommendedName>
        <fullName evidence="3">RING-type E3 ubiquitin transferase</fullName>
        <ecNumber evidence="3">2.3.2.27</ecNumber>
    </recommendedName>
</protein>
<keyword evidence="4" id="KW-0808">Transferase</keyword>
<dbReference type="SMART" id="SM00185">
    <property type="entry name" value="ARM"/>
    <property type="match status" value="4"/>
</dbReference>
<evidence type="ECO:0000259" key="8">
    <source>
        <dbReference type="PROSITE" id="PS51698"/>
    </source>
</evidence>
<gene>
    <name evidence="9" type="primary">PUB6</name>
    <name evidence="9" type="ORF">AXF42_Ash018423</name>
</gene>
<dbReference type="Pfam" id="PF04564">
    <property type="entry name" value="U-box"/>
    <property type="match status" value="1"/>
</dbReference>
<dbReference type="GO" id="GO:0061630">
    <property type="term" value="F:ubiquitin protein ligase activity"/>
    <property type="evidence" value="ECO:0007669"/>
    <property type="project" value="UniProtKB-EC"/>
</dbReference>
<dbReference type="InterPro" id="IPR003613">
    <property type="entry name" value="Ubox_domain"/>
</dbReference>
<dbReference type="AlphaFoldDB" id="A0A2I0BEA5"/>
<dbReference type="CDD" id="cd16664">
    <property type="entry name" value="RING-Ubox_PUB"/>
    <property type="match status" value="1"/>
</dbReference>
<dbReference type="InterPro" id="IPR016024">
    <property type="entry name" value="ARM-type_fold"/>
</dbReference>
<keyword evidence="5" id="KW-0677">Repeat</keyword>
<dbReference type="PANTHER" id="PTHR23315">
    <property type="entry name" value="U BOX DOMAIN-CONTAINING"/>
    <property type="match status" value="1"/>
</dbReference>
<feature type="domain" description="U-box" evidence="8">
    <location>
        <begin position="267"/>
        <end position="341"/>
    </location>
</feature>
<comment type="pathway">
    <text evidence="2">Protein modification; protein ubiquitination.</text>
</comment>
<comment type="catalytic activity">
    <reaction evidence="1">
        <text>S-ubiquitinyl-[E2 ubiquitin-conjugating enzyme]-L-cysteine + [acceptor protein]-L-lysine = [E2 ubiquitin-conjugating enzyme]-L-cysteine + N(6)-ubiquitinyl-[acceptor protein]-L-lysine.</text>
        <dbReference type="EC" id="2.3.2.27"/>
    </reaction>
</comment>
<keyword evidence="10" id="KW-1185">Reference proteome</keyword>
<evidence type="ECO:0000313" key="10">
    <source>
        <dbReference type="Proteomes" id="UP000236161"/>
    </source>
</evidence>
<dbReference type="Proteomes" id="UP000236161">
    <property type="component" value="Unassembled WGS sequence"/>
</dbReference>
<dbReference type="Pfam" id="PF25598">
    <property type="entry name" value="ARM_PUB"/>
    <property type="match status" value="1"/>
</dbReference>
<evidence type="ECO:0000256" key="2">
    <source>
        <dbReference type="ARBA" id="ARBA00004906"/>
    </source>
</evidence>
<evidence type="ECO:0000256" key="4">
    <source>
        <dbReference type="ARBA" id="ARBA00022679"/>
    </source>
</evidence>
<name>A0A2I0BEA5_9ASPA</name>
<dbReference type="SUPFAM" id="SSF48371">
    <property type="entry name" value="ARM repeat"/>
    <property type="match status" value="1"/>
</dbReference>
<dbReference type="PANTHER" id="PTHR23315:SF284">
    <property type="entry name" value="U-BOX DOMAIN-CONTAINING PROTEIN 7"/>
    <property type="match status" value="1"/>
</dbReference>
<dbReference type="SMART" id="SM00504">
    <property type="entry name" value="Ubox"/>
    <property type="match status" value="1"/>
</dbReference>
<evidence type="ECO:0000256" key="3">
    <source>
        <dbReference type="ARBA" id="ARBA00012483"/>
    </source>
</evidence>
<dbReference type="EMBL" id="KZ451887">
    <property type="protein sequence ID" value="PKA66133.1"/>
    <property type="molecule type" value="Genomic_DNA"/>
</dbReference>
<dbReference type="EC" id="2.3.2.27" evidence="3"/>
<dbReference type="OrthoDB" id="6105938at2759"/>
<dbReference type="SUPFAM" id="SSF57850">
    <property type="entry name" value="RING/U-box"/>
    <property type="match status" value="1"/>
</dbReference>
<evidence type="ECO:0000256" key="5">
    <source>
        <dbReference type="ARBA" id="ARBA00022737"/>
    </source>
</evidence>
<sequence length="783" mass="86548">MDASDAEENLFAVGDAKLHGGMCRELSAIVYKILAIFPVLEEARPRSKSGIQALCSLHVALDKSKNLLQHCSDCSKLYLAITGDSILMKFEKARCSLQESLTKVQEIVPQAVGCQVMEIVGELERNVFVLDQVEKKVGDDVISLLHKEKIYSDTNDAIELEVFHRAALKLRITSSRAALTERRALKKLIEKSRAEEDKRKESIVAYLLHLMRKYSKLFRIDMPDDSHSQGSNPNSPTILESFEGRQLSKLGSFNFKPSFLPSGETPTPPEELRCPISLQLMYDPVIIASGQTYESVCIEKWFKDGHNTCPKTQQHLPHLSLTPNFCVKGLIASWCEQNGFPLPDAPPSPLDLNYLRLSLFEQDVVDSNSVGSINSGQGKGVEVIPLEKSGCITDEPILNELCTGNDSCNKESGGDELENFDKLLAMLHDCKSKEKQSKAVQKIRLLLKDDEETRIYMGANGFLEALIQFLKSAIDEEDEKAQEVGALALFNLAVNNNRNKEKILSAGVIPLLEKMITNPTTCEPATAVYLNLSCIDQAKPIISSSKALPLIVQLLLPSSPNSISCKHDALLCLFNLCNHPPSISRLLQSSAIEALHSLLSSPSSTWCEKALAVLTNLALNPTGKNNITTTPGVVSSIAAALDMGPSSVQDQAVSCLLNLCDGNEKCCQLALQEGVIPGLVSMSAYGSTKGKEKARKLLKLFRDQRHREPSPIRFHADEDMVVNVVNGRDAMEELPRPLSKSRSTRIIRSLSSFWKQKHRLQPSIYNILELHSLLDRVVHVFQT</sequence>
<dbReference type="STRING" id="1088818.A0A2I0BEA5"/>
<reference evidence="9 10" key="1">
    <citation type="journal article" date="2017" name="Nature">
        <title>The Apostasia genome and the evolution of orchids.</title>
        <authorList>
            <person name="Zhang G.Q."/>
            <person name="Liu K.W."/>
            <person name="Li Z."/>
            <person name="Lohaus R."/>
            <person name="Hsiao Y.Y."/>
            <person name="Niu S.C."/>
            <person name="Wang J.Y."/>
            <person name="Lin Y.C."/>
            <person name="Xu Q."/>
            <person name="Chen L.J."/>
            <person name="Yoshida K."/>
            <person name="Fujiwara S."/>
            <person name="Wang Z.W."/>
            <person name="Zhang Y.Q."/>
            <person name="Mitsuda N."/>
            <person name="Wang M."/>
            <person name="Liu G.H."/>
            <person name="Pecoraro L."/>
            <person name="Huang H.X."/>
            <person name="Xiao X.J."/>
            <person name="Lin M."/>
            <person name="Wu X.Y."/>
            <person name="Wu W.L."/>
            <person name="Chen Y.Y."/>
            <person name="Chang S.B."/>
            <person name="Sakamoto S."/>
            <person name="Ohme-Takagi M."/>
            <person name="Yagi M."/>
            <person name="Zeng S.J."/>
            <person name="Shen C.Y."/>
            <person name="Yeh C.M."/>
            <person name="Luo Y.B."/>
            <person name="Tsai W.C."/>
            <person name="Van de Peer Y."/>
            <person name="Liu Z.J."/>
        </authorList>
    </citation>
    <scope>NUCLEOTIDE SEQUENCE [LARGE SCALE GENOMIC DNA]</scope>
    <source>
        <strain evidence="10">cv. Shenzhen</strain>
        <tissue evidence="9">Stem</tissue>
    </source>
</reference>
<dbReference type="Gene3D" id="3.30.40.10">
    <property type="entry name" value="Zinc/RING finger domain, C3HC4 (zinc finger)"/>
    <property type="match status" value="1"/>
</dbReference>
<keyword evidence="6" id="KW-0833">Ubl conjugation pathway</keyword>
<dbReference type="PROSITE" id="PS50176">
    <property type="entry name" value="ARM_REPEAT"/>
    <property type="match status" value="1"/>
</dbReference>
<dbReference type="FunFam" id="3.30.40.10:FF:000114">
    <property type="entry name" value="RING-type E3 ubiquitin transferase"/>
    <property type="match status" value="1"/>
</dbReference>
<dbReference type="InterPro" id="IPR000225">
    <property type="entry name" value="Armadillo"/>
</dbReference>
<dbReference type="Gene3D" id="1.25.10.10">
    <property type="entry name" value="Leucine-rich Repeat Variant"/>
    <property type="match status" value="1"/>
</dbReference>
<dbReference type="PROSITE" id="PS51698">
    <property type="entry name" value="U_BOX"/>
    <property type="match status" value="1"/>
</dbReference>
<evidence type="ECO:0000256" key="7">
    <source>
        <dbReference type="PROSITE-ProRule" id="PRU00259"/>
    </source>
</evidence>
<proteinExistence type="predicted"/>
<dbReference type="InterPro" id="IPR011989">
    <property type="entry name" value="ARM-like"/>
</dbReference>
<dbReference type="UniPathway" id="UPA00143"/>
<accession>A0A2I0BEA5</accession>